<proteinExistence type="predicted"/>
<organism evidence="1 2">
    <name type="scientific">Pyronema omphalodes (strain CBS 100304)</name>
    <name type="common">Pyronema confluens</name>
    <dbReference type="NCBI Taxonomy" id="1076935"/>
    <lineage>
        <taxon>Eukaryota</taxon>
        <taxon>Fungi</taxon>
        <taxon>Dikarya</taxon>
        <taxon>Ascomycota</taxon>
        <taxon>Pezizomycotina</taxon>
        <taxon>Pezizomycetes</taxon>
        <taxon>Pezizales</taxon>
        <taxon>Pyronemataceae</taxon>
        <taxon>Pyronema</taxon>
    </lineage>
</organism>
<accession>U4LV15</accession>
<reference evidence="1 2" key="1">
    <citation type="journal article" date="2013" name="PLoS Genet.">
        <title>The genome and development-dependent transcriptomes of Pyronema confluens: a window into fungal evolution.</title>
        <authorList>
            <person name="Traeger S."/>
            <person name="Altegoer F."/>
            <person name="Freitag M."/>
            <person name="Gabaldon T."/>
            <person name="Kempken F."/>
            <person name="Kumar A."/>
            <person name="Marcet-Houben M."/>
            <person name="Poggeler S."/>
            <person name="Stajich J.E."/>
            <person name="Nowrousian M."/>
        </authorList>
    </citation>
    <scope>NUCLEOTIDE SEQUENCE [LARGE SCALE GENOMIC DNA]</scope>
    <source>
        <strain evidence="2">CBS 100304</strain>
        <tissue evidence="1">Vegetative mycelium</tissue>
    </source>
</reference>
<dbReference type="AlphaFoldDB" id="U4LV15"/>
<name>U4LV15_PYROM</name>
<protein>
    <submittedName>
        <fullName evidence="1">Uncharacterized protein</fullName>
    </submittedName>
</protein>
<evidence type="ECO:0000313" key="2">
    <source>
        <dbReference type="Proteomes" id="UP000018144"/>
    </source>
</evidence>
<gene>
    <name evidence="1" type="ORF">PCON_12401</name>
</gene>
<keyword evidence="2" id="KW-1185">Reference proteome</keyword>
<dbReference type="Proteomes" id="UP000018144">
    <property type="component" value="Unassembled WGS sequence"/>
</dbReference>
<evidence type="ECO:0000313" key="1">
    <source>
        <dbReference type="EMBL" id="CCX32131.1"/>
    </source>
</evidence>
<dbReference type="EMBL" id="HF935724">
    <property type="protein sequence ID" value="CCX32131.1"/>
    <property type="molecule type" value="Genomic_DNA"/>
</dbReference>
<sequence>MDRVKKLIQRRLELAGFSANVADILPKIFHSINDQYDFIKNHYKYGRPIQEMQSILRIKPYLTQAKTSERDGDKARIYIRAKEVDVDLAEEVIQVFARMYTDERSTRWSTECLNAIRKTREEGTKLHLSIHGARKGFYVWDTVT</sequence>